<sequence>MSSGDNAAAAEAFLRAVHDEIPNAASQFFLEHRLGDGRSSYDLVAEHVLGAGRVLDLGCGDGALLSILAHTGISGLAGIDLSDKHIARARARPELADADLRVGRAQELPFPDDSFDAVVSHMAFMLMADPDQVVAEIARVLHPGGVLVLVVGAPPAPDSGYELFLSLARPYFAQIQVERRMPVVGGRHARTRDGLDSLVTPAGFAPVHWESITFGPAGTAEQVWELAAQGYYETQLLDHSSLNRLRDQFIAAARNRSDATHIPVGERISLAVTRLSG</sequence>
<dbReference type="Gene3D" id="3.40.50.150">
    <property type="entry name" value="Vaccinia Virus protein VP39"/>
    <property type="match status" value="1"/>
</dbReference>
<keyword evidence="3 5" id="KW-0808">Transferase</keyword>
<evidence type="ECO:0000313" key="6">
    <source>
        <dbReference type="Proteomes" id="UP000503540"/>
    </source>
</evidence>
<dbReference type="Proteomes" id="UP000503540">
    <property type="component" value="Chromosome"/>
</dbReference>
<dbReference type="EMBL" id="CP046172">
    <property type="protein sequence ID" value="QIS15206.1"/>
    <property type="molecule type" value="Genomic_DNA"/>
</dbReference>
<dbReference type="InterPro" id="IPR051052">
    <property type="entry name" value="Diverse_substrate_MTase"/>
</dbReference>
<dbReference type="GO" id="GO:0008757">
    <property type="term" value="F:S-adenosylmethionine-dependent methyltransferase activity"/>
    <property type="evidence" value="ECO:0007669"/>
    <property type="project" value="InterPro"/>
</dbReference>
<proteinExistence type="inferred from homology"/>
<dbReference type="RefSeq" id="WP_167477493.1">
    <property type="nucleotide sequence ID" value="NZ_CP046172.1"/>
</dbReference>
<dbReference type="AlphaFoldDB" id="A0A6G9YQB1"/>
<dbReference type="InterPro" id="IPR013216">
    <property type="entry name" value="Methyltransf_11"/>
</dbReference>
<name>A0A6G9YQB1_9NOCA</name>
<dbReference type="Pfam" id="PF08241">
    <property type="entry name" value="Methyltransf_11"/>
    <property type="match status" value="1"/>
</dbReference>
<evidence type="ECO:0000256" key="1">
    <source>
        <dbReference type="ARBA" id="ARBA00008361"/>
    </source>
</evidence>
<feature type="domain" description="Methyltransferase type 11" evidence="4">
    <location>
        <begin position="55"/>
        <end position="149"/>
    </location>
</feature>
<organism evidence="5 6">
    <name type="scientific">Nocardia arthritidis</name>
    <dbReference type="NCBI Taxonomy" id="228602"/>
    <lineage>
        <taxon>Bacteria</taxon>
        <taxon>Bacillati</taxon>
        <taxon>Actinomycetota</taxon>
        <taxon>Actinomycetes</taxon>
        <taxon>Mycobacteriales</taxon>
        <taxon>Nocardiaceae</taxon>
        <taxon>Nocardia</taxon>
    </lineage>
</organism>
<dbReference type="PANTHER" id="PTHR44942:SF4">
    <property type="entry name" value="METHYLTRANSFERASE TYPE 11 DOMAIN-CONTAINING PROTEIN"/>
    <property type="match status" value="1"/>
</dbReference>
<keyword evidence="2 5" id="KW-0489">Methyltransferase</keyword>
<evidence type="ECO:0000256" key="2">
    <source>
        <dbReference type="ARBA" id="ARBA00022603"/>
    </source>
</evidence>
<dbReference type="CDD" id="cd02440">
    <property type="entry name" value="AdoMet_MTases"/>
    <property type="match status" value="1"/>
</dbReference>
<dbReference type="InterPro" id="IPR029063">
    <property type="entry name" value="SAM-dependent_MTases_sf"/>
</dbReference>
<comment type="similarity">
    <text evidence="1">Belongs to the methyltransferase superfamily.</text>
</comment>
<accession>A0A6G9YQB1</accession>
<evidence type="ECO:0000256" key="3">
    <source>
        <dbReference type="ARBA" id="ARBA00022679"/>
    </source>
</evidence>
<dbReference type="PANTHER" id="PTHR44942">
    <property type="entry name" value="METHYLTRANSF_11 DOMAIN-CONTAINING PROTEIN"/>
    <property type="match status" value="1"/>
</dbReference>
<evidence type="ECO:0000313" key="5">
    <source>
        <dbReference type="EMBL" id="QIS15206.1"/>
    </source>
</evidence>
<dbReference type="SUPFAM" id="SSF53335">
    <property type="entry name" value="S-adenosyl-L-methionine-dependent methyltransferases"/>
    <property type="match status" value="1"/>
</dbReference>
<protein>
    <submittedName>
        <fullName evidence="5">Methyltransferase domain-containing protein</fullName>
    </submittedName>
</protein>
<dbReference type="KEGG" id="nah:F5544_36890"/>
<reference evidence="5 6" key="1">
    <citation type="journal article" date="2019" name="ACS Chem. Biol.">
        <title>Identification and Mobilization of a Cryptic Antibiotic Biosynthesis Gene Locus from a Human-Pathogenic Nocardia Isolate.</title>
        <authorList>
            <person name="Herisse M."/>
            <person name="Ishida K."/>
            <person name="Porter J.L."/>
            <person name="Howden B."/>
            <person name="Hertweck C."/>
            <person name="Stinear T.P."/>
            <person name="Pidot S.J."/>
        </authorList>
    </citation>
    <scope>NUCLEOTIDE SEQUENCE [LARGE SCALE GENOMIC DNA]</scope>
    <source>
        <strain evidence="5 6">AUSMDU00012717</strain>
    </source>
</reference>
<evidence type="ECO:0000259" key="4">
    <source>
        <dbReference type="Pfam" id="PF08241"/>
    </source>
</evidence>
<keyword evidence="6" id="KW-1185">Reference proteome</keyword>
<dbReference type="GO" id="GO:0032259">
    <property type="term" value="P:methylation"/>
    <property type="evidence" value="ECO:0007669"/>
    <property type="project" value="UniProtKB-KW"/>
</dbReference>
<gene>
    <name evidence="5" type="ORF">F5544_36890</name>
</gene>